<dbReference type="RefSeq" id="WP_366088730.1">
    <property type="nucleotide sequence ID" value="NZ_JBFASG010000017.1"/>
</dbReference>
<name>A0ABV3IX42_9ACTN</name>
<dbReference type="EMBL" id="JBFASG010000017">
    <property type="protein sequence ID" value="MEV4924857.1"/>
    <property type="molecule type" value="Genomic_DNA"/>
</dbReference>
<feature type="compositionally biased region" description="Basic and acidic residues" evidence="1">
    <location>
        <begin position="112"/>
        <end position="122"/>
    </location>
</feature>
<keyword evidence="3" id="KW-1185">Reference proteome</keyword>
<feature type="region of interest" description="Disordered" evidence="1">
    <location>
        <begin position="112"/>
        <end position="148"/>
    </location>
</feature>
<dbReference type="Proteomes" id="UP001552479">
    <property type="component" value="Unassembled WGS sequence"/>
</dbReference>
<comment type="caution">
    <text evidence="2">The sequence shown here is derived from an EMBL/GenBank/DDBJ whole genome shotgun (WGS) entry which is preliminary data.</text>
</comment>
<gene>
    <name evidence="2" type="ORF">AB0L03_18790</name>
</gene>
<organism evidence="2 3">
    <name type="scientific">Streptomyces roseoverticillatus</name>
    <dbReference type="NCBI Taxonomy" id="66429"/>
    <lineage>
        <taxon>Bacteria</taxon>
        <taxon>Bacillati</taxon>
        <taxon>Actinomycetota</taxon>
        <taxon>Actinomycetes</taxon>
        <taxon>Kitasatosporales</taxon>
        <taxon>Streptomycetaceae</taxon>
        <taxon>Streptomyces</taxon>
    </lineage>
</organism>
<proteinExistence type="predicted"/>
<sequence length="194" mass="20211">MPAKGREGSSAPAEGRPGTAKKPPVWVDATGLFYALPVEAGVGDIFVGGDPVVVQEGEALTHCSAETKSPCAGLQAAGKKEMDARGSADKTRLEFTLYTFRTAEEASRAMKDLAEQQRKSNAEDGTPSKPLTVDSGADETDAIQDGDRSHVVMRIGAVVAHVDASGAERGNVEHAAKVQVARVKSVAAGINPDR</sequence>
<evidence type="ECO:0000313" key="3">
    <source>
        <dbReference type="Proteomes" id="UP001552479"/>
    </source>
</evidence>
<protein>
    <submittedName>
        <fullName evidence="2">Uncharacterized protein</fullName>
    </submittedName>
</protein>
<evidence type="ECO:0000313" key="2">
    <source>
        <dbReference type="EMBL" id="MEV4924857.1"/>
    </source>
</evidence>
<reference evidence="2 3" key="1">
    <citation type="submission" date="2024-06" db="EMBL/GenBank/DDBJ databases">
        <title>The Natural Products Discovery Center: Release of the First 8490 Sequenced Strains for Exploring Actinobacteria Biosynthetic Diversity.</title>
        <authorList>
            <person name="Kalkreuter E."/>
            <person name="Kautsar S.A."/>
            <person name="Yang D."/>
            <person name="Bader C.D."/>
            <person name="Teijaro C.N."/>
            <person name="Fluegel L."/>
            <person name="Davis C.M."/>
            <person name="Simpson J.R."/>
            <person name="Lauterbach L."/>
            <person name="Steele A.D."/>
            <person name="Gui C."/>
            <person name="Meng S."/>
            <person name="Li G."/>
            <person name="Viehrig K."/>
            <person name="Ye F."/>
            <person name="Su P."/>
            <person name="Kiefer A.F."/>
            <person name="Nichols A."/>
            <person name="Cepeda A.J."/>
            <person name="Yan W."/>
            <person name="Fan B."/>
            <person name="Jiang Y."/>
            <person name="Adhikari A."/>
            <person name="Zheng C.-J."/>
            <person name="Schuster L."/>
            <person name="Cowan T.M."/>
            <person name="Smanski M.J."/>
            <person name="Chevrette M.G."/>
            <person name="De Carvalho L.P.S."/>
            <person name="Shen B."/>
        </authorList>
    </citation>
    <scope>NUCLEOTIDE SEQUENCE [LARGE SCALE GENOMIC DNA]</scope>
    <source>
        <strain evidence="2 3">NPDC053791</strain>
    </source>
</reference>
<evidence type="ECO:0000256" key="1">
    <source>
        <dbReference type="SAM" id="MobiDB-lite"/>
    </source>
</evidence>
<feature type="region of interest" description="Disordered" evidence="1">
    <location>
        <begin position="1"/>
        <end position="23"/>
    </location>
</feature>
<accession>A0ABV3IX42</accession>